<feature type="region of interest" description="Disordered" evidence="1">
    <location>
        <begin position="1"/>
        <end position="25"/>
    </location>
</feature>
<protein>
    <submittedName>
        <fullName evidence="3">Uncharacterized protein</fullName>
    </submittedName>
</protein>
<dbReference type="EMBL" id="LN890990">
    <property type="protein sequence ID" value="CUS12493.1"/>
    <property type="molecule type" value="Genomic_DNA"/>
</dbReference>
<organism evidence="3 4">
    <name type="scientific">Tuber aestivum</name>
    <name type="common">summer truffle</name>
    <dbReference type="NCBI Taxonomy" id="59557"/>
    <lineage>
        <taxon>Eukaryota</taxon>
        <taxon>Fungi</taxon>
        <taxon>Dikarya</taxon>
        <taxon>Ascomycota</taxon>
        <taxon>Pezizomycotina</taxon>
        <taxon>Pezizomycetes</taxon>
        <taxon>Pezizales</taxon>
        <taxon>Tuberaceae</taxon>
        <taxon>Tuber</taxon>
    </lineage>
</organism>
<reference evidence="3" key="1">
    <citation type="submission" date="2015-10" db="EMBL/GenBank/DDBJ databases">
        <authorList>
            <person name="Regsiter A."/>
            <person name="william w."/>
        </authorList>
    </citation>
    <scope>NUCLEOTIDE SEQUENCE</scope>
    <source>
        <strain evidence="3">Montdore</strain>
    </source>
</reference>
<keyword evidence="2" id="KW-0472">Membrane</keyword>
<sequence length="154" mass="16813">MPSSLQVPQRRDGRREGGRGKQGKVCSNTGVRKLWTPAVFREIGPLPECLFHPREPRTRTKPGRESRAVSEVSGGPSGLEVCGVFGPGLISCPFSLCSSLVYASSALGAFMFRLTLGPFLSVYFFSSLCLLLKYTLSPRLPWGSILVFSQLARC</sequence>
<feature type="compositionally biased region" description="Basic and acidic residues" evidence="1">
    <location>
        <begin position="9"/>
        <end position="19"/>
    </location>
</feature>
<evidence type="ECO:0000256" key="2">
    <source>
        <dbReference type="SAM" id="Phobius"/>
    </source>
</evidence>
<keyword evidence="2" id="KW-1133">Transmembrane helix</keyword>
<accession>A0A292Q183</accession>
<dbReference type="AlphaFoldDB" id="A0A292Q183"/>
<proteinExistence type="predicted"/>
<keyword evidence="2" id="KW-0812">Transmembrane</keyword>
<keyword evidence="4" id="KW-1185">Reference proteome</keyword>
<name>A0A292Q183_9PEZI</name>
<feature type="transmembrane region" description="Helical" evidence="2">
    <location>
        <begin position="110"/>
        <end position="132"/>
    </location>
</feature>
<feature type="region of interest" description="Disordered" evidence="1">
    <location>
        <begin position="53"/>
        <end position="72"/>
    </location>
</feature>
<evidence type="ECO:0000256" key="1">
    <source>
        <dbReference type="SAM" id="MobiDB-lite"/>
    </source>
</evidence>
<evidence type="ECO:0000313" key="3">
    <source>
        <dbReference type="EMBL" id="CUS12493.1"/>
    </source>
</evidence>
<evidence type="ECO:0000313" key="4">
    <source>
        <dbReference type="Proteomes" id="UP001412239"/>
    </source>
</evidence>
<feature type="compositionally biased region" description="Basic and acidic residues" evidence="1">
    <location>
        <begin position="53"/>
        <end position="68"/>
    </location>
</feature>
<gene>
    <name evidence="3" type="ORF">GSTUAT00003458001</name>
</gene>
<dbReference type="Proteomes" id="UP001412239">
    <property type="component" value="Unassembled WGS sequence"/>
</dbReference>